<evidence type="ECO:0000256" key="3">
    <source>
        <dbReference type="ARBA" id="ARBA00022763"/>
    </source>
</evidence>
<proteinExistence type="inferred from homology"/>
<dbReference type="PANTHER" id="PTHR13604:SF0">
    <property type="entry name" value="ABASIC SITE PROCESSING PROTEIN HMCES"/>
    <property type="match status" value="1"/>
</dbReference>
<dbReference type="Gene3D" id="3.90.1680.10">
    <property type="entry name" value="SOS response associated peptidase-like"/>
    <property type="match status" value="1"/>
</dbReference>
<evidence type="ECO:0000256" key="8">
    <source>
        <dbReference type="RuleBase" id="RU364100"/>
    </source>
</evidence>
<dbReference type="InterPro" id="IPR036590">
    <property type="entry name" value="SRAP-like"/>
</dbReference>
<dbReference type="SUPFAM" id="SSF143081">
    <property type="entry name" value="BB1717-like"/>
    <property type="match status" value="1"/>
</dbReference>
<keyword evidence="6" id="KW-0238">DNA-binding</keyword>
<protein>
    <recommendedName>
        <fullName evidence="8">Abasic site processing protein</fullName>
        <ecNumber evidence="8">3.4.-.-</ecNumber>
    </recommendedName>
</protein>
<dbReference type="InterPro" id="IPR003738">
    <property type="entry name" value="SRAP"/>
</dbReference>
<keyword evidence="2 8" id="KW-0645">Protease</keyword>
<evidence type="ECO:0000313" key="10">
    <source>
        <dbReference type="Proteomes" id="UP000310017"/>
    </source>
</evidence>
<evidence type="ECO:0000256" key="6">
    <source>
        <dbReference type="ARBA" id="ARBA00023125"/>
    </source>
</evidence>
<dbReference type="Pfam" id="PF02586">
    <property type="entry name" value="SRAP"/>
    <property type="match status" value="1"/>
</dbReference>
<evidence type="ECO:0000256" key="2">
    <source>
        <dbReference type="ARBA" id="ARBA00022670"/>
    </source>
</evidence>
<dbReference type="GO" id="GO:0006508">
    <property type="term" value="P:proteolysis"/>
    <property type="evidence" value="ECO:0007669"/>
    <property type="project" value="UniProtKB-KW"/>
</dbReference>
<dbReference type="PANTHER" id="PTHR13604">
    <property type="entry name" value="DC12-RELATED"/>
    <property type="match status" value="1"/>
</dbReference>
<sequence>MCYSTTITKTETEIEKETKRQFRYPMEYKPYFFQSAFNHSNLYIIPQKEPKLIRPAMWGLVPKWAMKGDVSEFLKKNYTNNARSESIFEKKSFKDFPITNRCLILANGFFEPHHKGGNAYPFFCHHPDDSLFMFAGIYSELDEELHSCTIITVEANEQFEEVHNRKKRMPLVLDPEYTEEWLRDDLNEANINELMKIGFTNREFECYPVTKELYKPKFTEKNTPVAITKVDYPELNEQGSLF</sequence>
<dbReference type="EC" id="3.4.-.-" evidence="8"/>
<evidence type="ECO:0000313" key="9">
    <source>
        <dbReference type="EMBL" id="QCX00590.1"/>
    </source>
</evidence>
<dbReference type="GO" id="GO:0008233">
    <property type="term" value="F:peptidase activity"/>
    <property type="evidence" value="ECO:0007669"/>
    <property type="project" value="UniProtKB-KW"/>
</dbReference>
<keyword evidence="3" id="KW-0227">DNA damage</keyword>
<keyword evidence="4 8" id="KW-0378">Hydrolase</keyword>
<keyword evidence="5" id="KW-0190">Covalent protein-DNA linkage</keyword>
<dbReference type="GO" id="GO:0016829">
    <property type="term" value="F:lyase activity"/>
    <property type="evidence" value="ECO:0007669"/>
    <property type="project" value="UniProtKB-KW"/>
</dbReference>
<dbReference type="OrthoDB" id="9782620at2"/>
<evidence type="ECO:0000256" key="1">
    <source>
        <dbReference type="ARBA" id="ARBA00008136"/>
    </source>
</evidence>
<name>A0A5B7SUT8_9FLAO</name>
<organism evidence="9 10">
    <name type="scientific">Aggregatimonas sangjinii</name>
    <dbReference type="NCBI Taxonomy" id="2583587"/>
    <lineage>
        <taxon>Bacteria</taxon>
        <taxon>Pseudomonadati</taxon>
        <taxon>Bacteroidota</taxon>
        <taxon>Flavobacteriia</taxon>
        <taxon>Flavobacteriales</taxon>
        <taxon>Flavobacteriaceae</taxon>
        <taxon>Aggregatimonas</taxon>
    </lineage>
</organism>
<dbReference type="AlphaFoldDB" id="A0A5B7SUT8"/>
<dbReference type="KEGG" id="asag:FGM00_10910"/>
<dbReference type="GO" id="GO:0003697">
    <property type="term" value="F:single-stranded DNA binding"/>
    <property type="evidence" value="ECO:0007669"/>
    <property type="project" value="InterPro"/>
</dbReference>
<gene>
    <name evidence="9" type="ORF">FGM00_10910</name>
</gene>
<dbReference type="GO" id="GO:0106300">
    <property type="term" value="P:protein-DNA covalent cross-linking repair"/>
    <property type="evidence" value="ECO:0007669"/>
    <property type="project" value="InterPro"/>
</dbReference>
<accession>A0A5B7SUT8</accession>
<dbReference type="EMBL" id="CP040710">
    <property type="protein sequence ID" value="QCX00590.1"/>
    <property type="molecule type" value="Genomic_DNA"/>
</dbReference>
<reference evidence="9 10" key="1">
    <citation type="submission" date="2019-05" db="EMBL/GenBank/DDBJ databases">
        <title>Genome sequencing of F202Z8.</title>
        <authorList>
            <person name="Kwon Y.M."/>
        </authorList>
    </citation>
    <scope>NUCLEOTIDE SEQUENCE [LARGE SCALE GENOMIC DNA]</scope>
    <source>
        <strain evidence="9 10">F202Z8</strain>
    </source>
</reference>
<evidence type="ECO:0000256" key="5">
    <source>
        <dbReference type="ARBA" id="ARBA00023124"/>
    </source>
</evidence>
<dbReference type="Proteomes" id="UP000310017">
    <property type="component" value="Chromosome"/>
</dbReference>
<evidence type="ECO:0000256" key="7">
    <source>
        <dbReference type="ARBA" id="ARBA00023239"/>
    </source>
</evidence>
<keyword evidence="7" id="KW-0456">Lyase</keyword>
<comment type="similarity">
    <text evidence="1 8">Belongs to the SOS response-associated peptidase family.</text>
</comment>
<keyword evidence="10" id="KW-1185">Reference proteome</keyword>
<dbReference type="RefSeq" id="WP_138852935.1">
    <property type="nucleotide sequence ID" value="NZ_CP040710.1"/>
</dbReference>
<evidence type="ECO:0000256" key="4">
    <source>
        <dbReference type="ARBA" id="ARBA00022801"/>
    </source>
</evidence>